<proteinExistence type="predicted"/>
<evidence type="ECO:0000259" key="3">
    <source>
        <dbReference type="PROSITE" id="PS50977"/>
    </source>
</evidence>
<accession>A0A8G1X809</accession>
<dbReference type="InterPro" id="IPR009057">
    <property type="entry name" value="Homeodomain-like_sf"/>
</dbReference>
<dbReference type="SUPFAM" id="SSF48498">
    <property type="entry name" value="Tetracyclin repressor-like, C-terminal domain"/>
    <property type="match status" value="1"/>
</dbReference>
<comment type="caution">
    <text evidence="5">The sequence shown here is derived from an EMBL/GenBank/DDBJ whole genome shotgun (WGS) entry which is preliminary data.</text>
</comment>
<dbReference type="Proteomes" id="UP000266906">
    <property type="component" value="Unassembled WGS sequence"/>
</dbReference>
<accession>A0A3N4RIN5</accession>
<keyword evidence="1 2" id="KW-0238">DNA-binding</keyword>
<evidence type="ECO:0000256" key="1">
    <source>
        <dbReference type="ARBA" id="ARBA00023125"/>
    </source>
</evidence>
<reference evidence="6 7" key="1">
    <citation type="submission" date="2018-11" db="EMBL/GenBank/DDBJ databases">
        <title>Sequencing the genomes of 1000 actinobacteria strains.</title>
        <authorList>
            <person name="Klenk H.-P."/>
        </authorList>
    </citation>
    <scope>NUCLEOTIDE SEQUENCE [LARGE SCALE GENOMIC DNA]</scope>
    <source>
        <strain evidence="4 7">DSM 44780</strain>
        <strain evidence="5 6">DSM 44781</strain>
    </source>
</reference>
<organism evidence="5 6">
    <name type="scientific">Kitasatospora cineracea</name>
    <dbReference type="NCBI Taxonomy" id="88074"/>
    <lineage>
        <taxon>Bacteria</taxon>
        <taxon>Bacillati</taxon>
        <taxon>Actinomycetota</taxon>
        <taxon>Actinomycetes</taxon>
        <taxon>Kitasatosporales</taxon>
        <taxon>Streptomycetaceae</taxon>
        <taxon>Kitasatospora</taxon>
    </lineage>
</organism>
<dbReference type="GO" id="GO:0003677">
    <property type="term" value="F:DNA binding"/>
    <property type="evidence" value="ECO:0007669"/>
    <property type="project" value="UniProtKB-UniRule"/>
</dbReference>
<dbReference type="Proteomes" id="UP000267408">
    <property type="component" value="Unassembled WGS sequence"/>
</dbReference>
<evidence type="ECO:0000313" key="5">
    <source>
        <dbReference type="EMBL" id="RPE26980.1"/>
    </source>
</evidence>
<dbReference type="PROSITE" id="PS50977">
    <property type="entry name" value="HTH_TETR_2"/>
    <property type="match status" value="1"/>
</dbReference>
<keyword evidence="6" id="KW-1185">Reference proteome</keyword>
<dbReference type="PRINTS" id="PR00455">
    <property type="entry name" value="HTHTETR"/>
</dbReference>
<evidence type="ECO:0000313" key="7">
    <source>
        <dbReference type="Proteomes" id="UP000267408"/>
    </source>
</evidence>
<gene>
    <name evidence="5" type="ORF">EDD38_7617</name>
    <name evidence="4" type="ORF">EDD39_7571</name>
</gene>
<dbReference type="EMBL" id="RJVJ01000004">
    <property type="protein sequence ID" value="ROR34010.1"/>
    <property type="molecule type" value="Genomic_DNA"/>
</dbReference>
<dbReference type="EMBL" id="RKQG01000005">
    <property type="protein sequence ID" value="RPE26980.1"/>
    <property type="molecule type" value="Genomic_DNA"/>
</dbReference>
<dbReference type="PROSITE" id="PS01081">
    <property type="entry name" value="HTH_TETR_1"/>
    <property type="match status" value="1"/>
</dbReference>
<evidence type="ECO:0000313" key="4">
    <source>
        <dbReference type="EMBL" id="ROR34010.1"/>
    </source>
</evidence>
<dbReference type="SUPFAM" id="SSF46689">
    <property type="entry name" value="Homeodomain-like"/>
    <property type="match status" value="1"/>
</dbReference>
<evidence type="ECO:0000313" key="6">
    <source>
        <dbReference type="Proteomes" id="UP000266906"/>
    </source>
</evidence>
<dbReference type="OrthoDB" id="3237195at2"/>
<dbReference type="RefSeq" id="WP_123564130.1">
    <property type="nucleotide sequence ID" value="NZ_RJVJ01000004.1"/>
</dbReference>
<feature type="DNA-binding region" description="H-T-H motif" evidence="2">
    <location>
        <begin position="35"/>
        <end position="54"/>
    </location>
</feature>
<name>A0A3N4RIN5_9ACTN</name>
<dbReference type="InterPro" id="IPR023772">
    <property type="entry name" value="DNA-bd_HTH_TetR-type_CS"/>
</dbReference>
<sequence>MNGTNKKQARSQRTYQLALESAAVEFARYGFADASLLRMADRMNLTKGALYGHFRSKEEIASSLVALLDGVLENLAARSAPAGGVRELRLLSGSVADAIESDVRISAALRLAFDGAQRSEDTPEFLTSLRRHALELLSASEEPDERTRVLADLLIVVLVGAYYTAPAPERAGMSARVQDMWDLLAPAPQLPVDG</sequence>
<dbReference type="AlphaFoldDB" id="A0A3N4RIN5"/>
<evidence type="ECO:0000256" key="2">
    <source>
        <dbReference type="PROSITE-ProRule" id="PRU00335"/>
    </source>
</evidence>
<protein>
    <submittedName>
        <fullName evidence="5">TetR family transcriptional regulator</fullName>
    </submittedName>
</protein>
<dbReference type="Gene3D" id="1.10.357.10">
    <property type="entry name" value="Tetracycline Repressor, domain 2"/>
    <property type="match status" value="1"/>
</dbReference>
<dbReference type="Pfam" id="PF00440">
    <property type="entry name" value="TetR_N"/>
    <property type="match status" value="1"/>
</dbReference>
<dbReference type="InterPro" id="IPR001647">
    <property type="entry name" value="HTH_TetR"/>
</dbReference>
<dbReference type="InterPro" id="IPR036271">
    <property type="entry name" value="Tet_transcr_reg_TetR-rel_C_sf"/>
</dbReference>
<feature type="domain" description="HTH tetR-type" evidence="3">
    <location>
        <begin position="12"/>
        <end position="72"/>
    </location>
</feature>